<keyword evidence="3" id="KW-1185">Reference proteome</keyword>
<dbReference type="Gramene" id="Bo7g066840.1">
    <property type="protein sequence ID" value="Bo7g066840.1"/>
    <property type="gene ID" value="Bo7g066840"/>
</dbReference>
<dbReference type="Pfam" id="PF13456">
    <property type="entry name" value="RVT_3"/>
    <property type="match status" value="1"/>
</dbReference>
<dbReference type="EnsemblPlants" id="Bo7g066840.1">
    <property type="protein sequence ID" value="Bo7g066840.1"/>
    <property type="gene ID" value="Bo7g066840"/>
</dbReference>
<evidence type="ECO:0000313" key="2">
    <source>
        <dbReference type="EnsemblPlants" id="Bo7g066840.1"/>
    </source>
</evidence>
<dbReference type="InterPro" id="IPR002156">
    <property type="entry name" value="RNaseH_domain"/>
</dbReference>
<feature type="domain" description="RNase H type-1" evidence="1">
    <location>
        <begin position="2"/>
        <end position="78"/>
    </location>
</feature>
<reference evidence="2 3" key="1">
    <citation type="journal article" date="2014" name="Genome Biol.">
        <title>Transcriptome and methylome profiling reveals relics of genome dominance in the mesopolyploid Brassica oleracea.</title>
        <authorList>
            <person name="Parkin I.A."/>
            <person name="Koh C."/>
            <person name="Tang H."/>
            <person name="Robinson S.J."/>
            <person name="Kagale S."/>
            <person name="Clarke W.E."/>
            <person name="Town C.D."/>
            <person name="Nixon J."/>
            <person name="Krishnakumar V."/>
            <person name="Bidwell S.L."/>
            <person name="Denoeud F."/>
            <person name="Belcram H."/>
            <person name="Links M.G."/>
            <person name="Just J."/>
            <person name="Clarke C."/>
            <person name="Bender T."/>
            <person name="Huebert T."/>
            <person name="Mason A.S."/>
            <person name="Pires J.C."/>
            <person name="Barker G."/>
            <person name="Moore J."/>
            <person name="Walley P.G."/>
            <person name="Manoli S."/>
            <person name="Batley J."/>
            <person name="Edwards D."/>
            <person name="Nelson M.N."/>
            <person name="Wang X."/>
            <person name="Paterson A.H."/>
            <person name="King G."/>
            <person name="Bancroft I."/>
            <person name="Chalhoub B."/>
            <person name="Sharpe A.G."/>
        </authorList>
    </citation>
    <scope>NUCLEOTIDE SEQUENCE</scope>
    <source>
        <strain evidence="2 3">cv. TO1000</strain>
    </source>
</reference>
<evidence type="ECO:0000259" key="1">
    <source>
        <dbReference type="Pfam" id="PF13456"/>
    </source>
</evidence>
<sequence length="100" mass="11623">MEALICAMECMRNLHQYQVTFATDFSQLVKMVLELEEWPAFESYPEDIKMLKTCFLSSEIIHVPQTENQKADSLARSAKKQSSFVVHMDVHLPVWFTEPV</sequence>
<dbReference type="GO" id="GO:0003676">
    <property type="term" value="F:nucleic acid binding"/>
    <property type="evidence" value="ECO:0007669"/>
    <property type="project" value="InterPro"/>
</dbReference>
<dbReference type="HOGENOM" id="CLU_147628_1_0_1"/>
<dbReference type="Proteomes" id="UP000032141">
    <property type="component" value="Chromosome C7"/>
</dbReference>
<evidence type="ECO:0000313" key="3">
    <source>
        <dbReference type="Proteomes" id="UP000032141"/>
    </source>
</evidence>
<proteinExistence type="predicted"/>
<reference evidence="2" key="2">
    <citation type="submission" date="2015-03" db="UniProtKB">
        <authorList>
            <consortium name="EnsemblPlants"/>
        </authorList>
    </citation>
    <scope>IDENTIFICATION</scope>
</reference>
<dbReference type="eggNOG" id="KOG1075">
    <property type="taxonomic scope" value="Eukaryota"/>
</dbReference>
<dbReference type="AlphaFoldDB" id="A0A0D3D8R8"/>
<organism evidence="2 3">
    <name type="scientific">Brassica oleracea var. oleracea</name>
    <dbReference type="NCBI Taxonomy" id="109376"/>
    <lineage>
        <taxon>Eukaryota</taxon>
        <taxon>Viridiplantae</taxon>
        <taxon>Streptophyta</taxon>
        <taxon>Embryophyta</taxon>
        <taxon>Tracheophyta</taxon>
        <taxon>Spermatophyta</taxon>
        <taxon>Magnoliopsida</taxon>
        <taxon>eudicotyledons</taxon>
        <taxon>Gunneridae</taxon>
        <taxon>Pentapetalae</taxon>
        <taxon>rosids</taxon>
        <taxon>malvids</taxon>
        <taxon>Brassicales</taxon>
        <taxon>Brassicaceae</taxon>
        <taxon>Brassiceae</taxon>
        <taxon>Brassica</taxon>
    </lineage>
</organism>
<dbReference type="Gene3D" id="3.30.420.10">
    <property type="entry name" value="Ribonuclease H-like superfamily/Ribonuclease H"/>
    <property type="match status" value="1"/>
</dbReference>
<name>A0A0D3D8R8_BRAOL</name>
<accession>A0A0D3D8R8</accession>
<dbReference type="InterPro" id="IPR036397">
    <property type="entry name" value="RNaseH_sf"/>
</dbReference>
<protein>
    <recommendedName>
        <fullName evidence="1">RNase H type-1 domain-containing protein</fullName>
    </recommendedName>
</protein>
<dbReference type="GO" id="GO:0004523">
    <property type="term" value="F:RNA-DNA hybrid ribonuclease activity"/>
    <property type="evidence" value="ECO:0007669"/>
    <property type="project" value="InterPro"/>
</dbReference>